<dbReference type="KEGG" id="dbc:MFMK1_002870"/>
<proteinExistence type="predicted"/>
<dbReference type="Proteomes" id="UP001329915">
    <property type="component" value="Chromosome"/>
</dbReference>
<dbReference type="EMBL" id="CP121694">
    <property type="protein sequence ID" value="WRO23024.1"/>
    <property type="molecule type" value="Genomic_DNA"/>
</dbReference>
<dbReference type="InterPro" id="IPR016039">
    <property type="entry name" value="Thiolase-like"/>
</dbReference>
<organism evidence="1 2">
    <name type="scientific">Metallumcola ferriviriculae</name>
    <dbReference type="NCBI Taxonomy" id="3039180"/>
    <lineage>
        <taxon>Bacteria</taxon>
        <taxon>Bacillati</taxon>
        <taxon>Bacillota</taxon>
        <taxon>Clostridia</taxon>
        <taxon>Neomoorellales</taxon>
        <taxon>Desulfitibacteraceae</taxon>
        <taxon>Metallumcola</taxon>
    </lineage>
</organism>
<dbReference type="GO" id="GO:0016746">
    <property type="term" value="F:acyltransferase activity"/>
    <property type="evidence" value="ECO:0007669"/>
    <property type="project" value="InterPro"/>
</dbReference>
<dbReference type="Gene3D" id="3.40.47.40">
    <property type="entry name" value="Stage V sporulation protein AD"/>
    <property type="match status" value="1"/>
</dbReference>
<dbReference type="InterPro" id="IPR038369">
    <property type="entry name" value="SpoVAD_sf"/>
</dbReference>
<protein>
    <submittedName>
        <fullName evidence="1">Stage V sporulation protein AD</fullName>
    </submittedName>
</protein>
<dbReference type="InterPro" id="IPR010894">
    <property type="entry name" value="SpoVAD"/>
</dbReference>
<evidence type="ECO:0000313" key="1">
    <source>
        <dbReference type="EMBL" id="WRO23024.1"/>
    </source>
</evidence>
<dbReference type="Pfam" id="PF07451">
    <property type="entry name" value="SpoVAD"/>
    <property type="match status" value="1"/>
</dbReference>
<dbReference type="NCBIfam" id="NF006160">
    <property type="entry name" value="PRK08304.1"/>
    <property type="match status" value="1"/>
</dbReference>
<dbReference type="NCBIfam" id="TIGR02845">
    <property type="entry name" value="spore_V_AD"/>
    <property type="match status" value="1"/>
</dbReference>
<reference evidence="1 2" key="1">
    <citation type="submission" date="2023-04" db="EMBL/GenBank/DDBJ databases">
        <authorList>
            <person name="Hsu D."/>
        </authorList>
    </citation>
    <scope>NUCLEOTIDE SEQUENCE [LARGE SCALE GENOMIC DNA]</scope>
    <source>
        <strain evidence="1 2">MK1</strain>
    </source>
</reference>
<dbReference type="RefSeq" id="WP_428846311.1">
    <property type="nucleotide sequence ID" value="NZ_CP121694.1"/>
</dbReference>
<dbReference type="AlphaFoldDB" id="A0AAU0US03"/>
<accession>A0AAU0US03</accession>
<keyword evidence="2" id="KW-1185">Reference proteome</keyword>
<name>A0AAU0US03_9FIRM</name>
<dbReference type="SUPFAM" id="SSF53901">
    <property type="entry name" value="Thiolase-like"/>
    <property type="match status" value="1"/>
</dbReference>
<evidence type="ECO:0000313" key="2">
    <source>
        <dbReference type="Proteomes" id="UP001329915"/>
    </source>
</evidence>
<dbReference type="PIRSF" id="PIRSF011570">
    <property type="entry name" value="SpoVAD"/>
    <property type="match status" value="1"/>
</dbReference>
<gene>
    <name evidence="1" type="primary">spoVAD</name>
    <name evidence="1" type="ORF">MFMK1_002870</name>
</gene>
<sequence length="317" mass="33406">MAAASIVGPKEGEGPLADSFDKIVQDTYHGEKTWEKAESKLLTESVETVIKKAGLTPQDIDYLLAGDLLNQIISANYAARQLTIPFVGLYGACSTMYEGIALAAMMVDGGYAEKVVVAVSSHHDTAERQYRYPTELGAQRPMTSQWTVTGAGAMLIGKEGSGPKITHATIGKIVDQGIKDANDMGSAMAPAAADTILTHLMDTGRTPEDYDLIVTGDLATVGKALVEKLAQQQNTDLSNNYTDCGILIFDPSQDVHAGGSGCACSAVVTCGYLIEEMMAGKFKRILGVGTGALHSPLSCQQGESIPGIGHAVAFEMQ</sequence>